<dbReference type="InterPro" id="IPR013791">
    <property type="entry name" value="RNA3'-term_phos_cycl_insert"/>
</dbReference>
<keyword evidence="4" id="KW-0436">Ligase</keyword>
<dbReference type="HAMAP" id="MF_00200">
    <property type="entry name" value="RTC"/>
    <property type="match status" value="1"/>
</dbReference>
<dbReference type="PANTHER" id="PTHR11096:SF0">
    <property type="entry name" value="RNA 3'-TERMINAL PHOSPHATE CYCLASE"/>
    <property type="match status" value="1"/>
</dbReference>
<dbReference type="Pfam" id="PF05189">
    <property type="entry name" value="RTC_insert"/>
    <property type="match status" value="1"/>
</dbReference>
<feature type="binding site" evidence="10">
    <location>
        <begin position="294"/>
        <end position="298"/>
    </location>
    <ligand>
        <name>ATP</name>
        <dbReference type="ChEBI" id="CHEBI:30616"/>
    </ligand>
</feature>
<reference evidence="13 14" key="1">
    <citation type="journal article" date="2022" name="Nat. Ecol. Evol.">
        <title>A masculinizing supergene underlies an exaggerated male reproductive morph in a spider.</title>
        <authorList>
            <person name="Hendrickx F."/>
            <person name="De Corte Z."/>
            <person name="Sonet G."/>
            <person name="Van Belleghem S.M."/>
            <person name="Kostlbacher S."/>
            <person name="Vangestel C."/>
        </authorList>
    </citation>
    <scope>NUCLEOTIDE SEQUENCE [LARGE SCALE GENOMIC DNA]</scope>
    <source>
        <strain evidence="13">W744_W776</strain>
    </source>
</reference>
<evidence type="ECO:0000256" key="1">
    <source>
        <dbReference type="ARBA" id="ARBA00009206"/>
    </source>
</evidence>
<dbReference type="GO" id="GO:0005524">
    <property type="term" value="F:ATP binding"/>
    <property type="evidence" value="ECO:0007669"/>
    <property type="project" value="UniProtKB-KW"/>
</dbReference>
<comment type="similarity">
    <text evidence="1">Belongs to the RNA 3'-terminal cyclase family. Type 1 subfamily.</text>
</comment>
<dbReference type="InterPro" id="IPR023797">
    <property type="entry name" value="RNA3'_phos_cyclase_dom"/>
</dbReference>
<name>A0AAV6UZ93_9ARAC</name>
<evidence type="ECO:0000256" key="6">
    <source>
        <dbReference type="ARBA" id="ARBA00024481"/>
    </source>
</evidence>
<dbReference type="GO" id="GO:0003963">
    <property type="term" value="F:RNA-3'-phosphate cyclase activity"/>
    <property type="evidence" value="ECO:0007669"/>
    <property type="project" value="UniProtKB-EC"/>
</dbReference>
<dbReference type="GO" id="GO:0006396">
    <property type="term" value="P:RNA processing"/>
    <property type="evidence" value="ECO:0007669"/>
    <property type="project" value="InterPro"/>
</dbReference>
<dbReference type="Gene3D" id="3.65.10.20">
    <property type="entry name" value="RNA 3'-terminal phosphate cyclase domain"/>
    <property type="match status" value="1"/>
</dbReference>
<dbReference type="Proteomes" id="UP000827092">
    <property type="component" value="Unassembled WGS sequence"/>
</dbReference>
<dbReference type="EC" id="6.5.1.4" evidence="2"/>
<feature type="domain" description="RNA 3'-terminal phosphate cyclase insert" evidence="12">
    <location>
        <begin position="187"/>
        <end position="283"/>
    </location>
</feature>
<evidence type="ECO:0000256" key="2">
    <source>
        <dbReference type="ARBA" id="ARBA00012725"/>
    </source>
</evidence>
<feature type="binding site" evidence="10">
    <location>
        <position position="105"/>
    </location>
    <ligand>
        <name>ATP</name>
        <dbReference type="ChEBI" id="CHEBI:30616"/>
    </ligand>
</feature>
<dbReference type="NCBIfam" id="TIGR03399">
    <property type="entry name" value="RNA_3prim_cycl"/>
    <property type="match status" value="1"/>
</dbReference>
<dbReference type="Gene3D" id="3.30.360.20">
    <property type="entry name" value="RNA 3'-terminal phosphate cyclase, insert domain"/>
    <property type="match status" value="1"/>
</dbReference>
<dbReference type="InterPro" id="IPR020719">
    <property type="entry name" value="RNA3'_term_phos_cycl-like_CS"/>
</dbReference>
<dbReference type="InterPro" id="IPR036553">
    <property type="entry name" value="RPTC_insert"/>
</dbReference>
<feature type="domain" description="RNA 3'-terminal phosphate cyclase" evidence="11">
    <location>
        <begin position="13"/>
        <end position="338"/>
    </location>
</feature>
<keyword evidence="10" id="KW-0067">ATP-binding</keyword>
<evidence type="ECO:0000256" key="8">
    <source>
        <dbReference type="ARBA" id="ARBA00045867"/>
    </source>
</evidence>
<evidence type="ECO:0000313" key="14">
    <source>
        <dbReference type="Proteomes" id="UP000827092"/>
    </source>
</evidence>
<evidence type="ECO:0000259" key="12">
    <source>
        <dbReference type="Pfam" id="PF05189"/>
    </source>
</evidence>
<evidence type="ECO:0000256" key="7">
    <source>
        <dbReference type="ARBA" id="ARBA00032543"/>
    </source>
</evidence>
<dbReference type="EMBL" id="JAFNEN010000211">
    <property type="protein sequence ID" value="KAG8189584.1"/>
    <property type="molecule type" value="Genomic_DNA"/>
</dbReference>
<evidence type="ECO:0000256" key="4">
    <source>
        <dbReference type="ARBA" id="ARBA00022598"/>
    </source>
</evidence>
<dbReference type="SUPFAM" id="SSF52913">
    <property type="entry name" value="RNA 3'-terminal phosphate cyclase, RPTC, insert domain"/>
    <property type="match status" value="1"/>
</dbReference>
<gene>
    <name evidence="13" type="ORF">JTE90_023654</name>
</gene>
<accession>A0AAV6UZ93</accession>
<dbReference type="AlphaFoldDB" id="A0AAV6UZ93"/>
<dbReference type="GO" id="GO:0005634">
    <property type="term" value="C:nucleus"/>
    <property type="evidence" value="ECO:0007669"/>
    <property type="project" value="TreeGrafter"/>
</dbReference>
<evidence type="ECO:0000313" key="13">
    <source>
        <dbReference type="EMBL" id="KAG8189584.1"/>
    </source>
</evidence>
<dbReference type="SUPFAM" id="SSF55205">
    <property type="entry name" value="EPT/RTPC-like"/>
    <property type="match status" value="2"/>
</dbReference>
<dbReference type="FunFam" id="3.30.360.20:FF:000002">
    <property type="entry name" value="RNA terminal phosphate cyclase-like 1"/>
    <property type="match status" value="1"/>
</dbReference>
<dbReference type="Pfam" id="PF01137">
    <property type="entry name" value="RTC"/>
    <property type="match status" value="1"/>
</dbReference>
<sequence length="363" mass="38601">MSEEEIMEIDGSMMEGGGQILRICVSLATLLNKRVKIYNIRARRSTPGLRPQHLAGLRLVSDIAGGKLVGGEVGSTKISFTPGRILGGTYSADTRTAGSIVLLLQVSLPCLLFADSPSQLDLSGGTNAEMAPQIDHTLMVFKPILQKFGADFSCEILKRGYYPKGGGQVKFGVCPMLSPLQAVEMLHAGPISSVEGKSFVAGVLPLKVSHTMADTACQVLQGTFPLVSTQVDRIKEQQAEGTGAGIVLVGRTEKGCLLGGSALGKRGIPAEEVGKRAAQEVIDTASVGACVDSFVQDQLIIFMALAKGKSRVRVGAPTLHTKTAIKVAEMMTNAKFTISQDETNDSWVIECDGIGLERYYEKL</sequence>
<evidence type="ECO:0000256" key="9">
    <source>
        <dbReference type="PIRSR" id="PIRSR005378-1"/>
    </source>
</evidence>
<protein>
    <recommendedName>
        <fullName evidence="3">RNA 3'-terminal phosphate cyclase</fullName>
        <ecNumber evidence="2">6.5.1.4</ecNumber>
    </recommendedName>
    <alternativeName>
        <fullName evidence="7">RNA terminal phosphate cyclase domain-containing protein 1</fullName>
    </alternativeName>
</protein>
<dbReference type="InterPro" id="IPR017770">
    <property type="entry name" value="RNA3'_term_phos_cyc_type_1"/>
</dbReference>
<dbReference type="PANTHER" id="PTHR11096">
    <property type="entry name" value="RNA 3' TERMINAL PHOSPHATE CYCLASE"/>
    <property type="match status" value="1"/>
</dbReference>
<comment type="function">
    <text evidence="8">Catalyzes the conversion of 3'-phosphate to a 2',3'-cyclic phosphodiester at the end of RNA. The mechanism of action of the enzyme occurs in 3 steps: (A) adenylation of the enzyme by ATP; (B) transfer of adenylate to an RNA-N3'P to produce RNA-N3'PP5'A; (C) and attack of the adjacent 2'-hydroxyl on the 3'-phosphorus in the diester linkage to produce the cyclic end product. Likely functions in some aspects of cellular RNA processing. Function plays an important role in regulating axon regeneration by inhibiting central nervous system (CNS) axon regeneration following optic nerve injury.</text>
</comment>
<evidence type="ECO:0000256" key="10">
    <source>
        <dbReference type="PIRSR" id="PIRSR005378-2"/>
    </source>
</evidence>
<dbReference type="InterPro" id="IPR037136">
    <property type="entry name" value="RNA3'_phos_cyclase_dom_sf"/>
</dbReference>
<comment type="caution">
    <text evidence="13">The sequence shown here is derived from an EMBL/GenBank/DDBJ whole genome shotgun (WGS) entry which is preliminary data.</text>
</comment>
<feature type="active site" description="Tele-AMP-histidine intermediate" evidence="9">
    <location>
        <position position="320"/>
    </location>
</feature>
<keyword evidence="14" id="KW-1185">Reference proteome</keyword>
<dbReference type="InterPro" id="IPR000228">
    <property type="entry name" value="RNA3'_term_phos_cyc"/>
</dbReference>
<proteinExistence type="inferred from homology"/>
<evidence type="ECO:0000259" key="11">
    <source>
        <dbReference type="Pfam" id="PF01137"/>
    </source>
</evidence>
<evidence type="ECO:0000256" key="3">
    <source>
        <dbReference type="ARBA" id="ARBA00021428"/>
    </source>
</evidence>
<dbReference type="PIRSF" id="PIRSF005378">
    <property type="entry name" value="RNA3'_term_phos_cycl_euk"/>
    <property type="match status" value="1"/>
</dbReference>
<evidence type="ECO:0000256" key="5">
    <source>
        <dbReference type="ARBA" id="ARBA00022741"/>
    </source>
</evidence>
<organism evidence="13 14">
    <name type="scientific">Oedothorax gibbosus</name>
    <dbReference type="NCBI Taxonomy" id="931172"/>
    <lineage>
        <taxon>Eukaryota</taxon>
        <taxon>Metazoa</taxon>
        <taxon>Ecdysozoa</taxon>
        <taxon>Arthropoda</taxon>
        <taxon>Chelicerata</taxon>
        <taxon>Arachnida</taxon>
        <taxon>Araneae</taxon>
        <taxon>Araneomorphae</taxon>
        <taxon>Entelegynae</taxon>
        <taxon>Araneoidea</taxon>
        <taxon>Linyphiidae</taxon>
        <taxon>Erigoninae</taxon>
        <taxon>Oedothorax</taxon>
    </lineage>
</organism>
<dbReference type="PROSITE" id="PS01287">
    <property type="entry name" value="RTC"/>
    <property type="match status" value="1"/>
</dbReference>
<comment type="catalytic activity">
    <reaction evidence="6">
        <text>a 3'-end 3'-phospho-ribonucleotide-RNA + ATP = a 3'-end 2',3'-cyclophospho-ribonucleotide-RNA + AMP + diphosphate</text>
        <dbReference type="Rhea" id="RHEA:23976"/>
        <dbReference type="Rhea" id="RHEA-COMP:10463"/>
        <dbReference type="Rhea" id="RHEA-COMP:10464"/>
        <dbReference type="ChEBI" id="CHEBI:30616"/>
        <dbReference type="ChEBI" id="CHEBI:33019"/>
        <dbReference type="ChEBI" id="CHEBI:83062"/>
        <dbReference type="ChEBI" id="CHEBI:83064"/>
        <dbReference type="ChEBI" id="CHEBI:456215"/>
        <dbReference type="EC" id="6.5.1.4"/>
    </reaction>
</comment>
<dbReference type="InterPro" id="IPR013792">
    <property type="entry name" value="RNA3'P_cycl/enolpyr_Trfase_a/b"/>
</dbReference>
<keyword evidence="5 10" id="KW-0547">Nucleotide-binding</keyword>